<accession>A0A2U7UEP8</accession>
<dbReference type="EMBL" id="MG011691">
    <property type="protein sequence ID" value="AVK76872.1"/>
    <property type="molecule type" value="Genomic_DNA"/>
</dbReference>
<gene>
    <name evidence="1" type="ORF">pmac_cds_184</name>
</gene>
<name>A0A2U7UEP8_9VIRU</name>
<protein>
    <submittedName>
        <fullName evidence="1">Collagen triple helix incomplete domain containing protein</fullName>
    </submittedName>
</protein>
<sequence length="308" mass="32441">MAGKNSAVDRDLTIELPEEVMAHLLASLPKGSIEVAARVCCRWRATAIALADVSHTRGSLAGRMGLRMDTIDHAAAGGHKALVMWLREVEHSPWSQDTAVAALRGGHLDLFEWILADHAGKDVLGTRLAATSVAYGGIALLERLQGMGCPIDGWTLMIAAAVLPLDSIHLLLHGKFYGPAHIAAALLGRVDLLAILCDRLGMFKFTPALQGLFGAAVVAYLTDPARPRWIWSNRDSDLLCDAVARSAAGLSAQALADLLLDLQRKGYVATMYPAPQGLAGPRGCTGVQGPQGLIGPRGPTGPRGCAGV</sequence>
<dbReference type="CDD" id="cd09917">
    <property type="entry name" value="F-box_SF"/>
    <property type="match status" value="1"/>
</dbReference>
<keyword evidence="1" id="KW-0176">Collagen</keyword>
<proteinExistence type="predicted"/>
<dbReference type="GeneID" id="36841327"/>
<organism evidence="1">
    <name type="scientific">Pandoravirus macleodensis</name>
    <dbReference type="NCBI Taxonomy" id="2107707"/>
    <lineage>
        <taxon>Viruses</taxon>
        <taxon>Pandoravirus</taxon>
    </lineage>
</organism>
<dbReference type="Proteomes" id="UP000249758">
    <property type="component" value="Segment"/>
</dbReference>
<evidence type="ECO:0000313" key="1">
    <source>
        <dbReference type="EMBL" id="AVK76872.1"/>
    </source>
</evidence>
<dbReference type="SUPFAM" id="SSF81383">
    <property type="entry name" value="F-box domain"/>
    <property type="match status" value="1"/>
</dbReference>
<dbReference type="RefSeq" id="YP_009480868.1">
    <property type="nucleotide sequence ID" value="NC_037665.1"/>
</dbReference>
<dbReference type="InterPro" id="IPR036047">
    <property type="entry name" value="F-box-like_dom_sf"/>
</dbReference>
<reference evidence="1" key="1">
    <citation type="journal article" date="2018" name="Nat. Commun.">
        <title>Diversity and evolution of the emerging Pandoraviridae family.</title>
        <authorList>
            <person name="Legendre M."/>
            <person name="Fabre E."/>
            <person name="Poirot O."/>
            <person name="Jeudy S."/>
            <person name="Lartigue A."/>
            <person name="Alempic J.M."/>
            <person name="Beucher L."/>
            <person name="Philippe N."/>
            <person name="Bertaux L."/>
            <person name="Christo-Foroux E."/>
            <person name="Labadie K."/>
            <person name="Coute Y."/>
            <person name="Abergel C."/>
            <person name="Claverie J.M."/>
        </authorList>
    </citation>
    <scope>NUCLEOTIDE SEQUENCE [LARGE SCALE GENOMIC DNA]</scope>
    <source>
        <strain evidence="1">Macleodensis</strain>
    </source>
</reference>
<dbReference type="KEGG" id="vg:36841327"/>